<organism evidence="1 2">
    <name type="scientific">Desulfofundulus thermobenzoicus</name>
    <dbReference type="NCBI Taxonomy" id="29376"/>
    <lineage>
        <taxon>Bacteria</taxon>
        <taxon>Bacillati</taxon>
        <taxon>Bacillota</taxon>
        <taxon>Clostridia</taxon>
        <taxon>Eubacteriales</taxon>
        <taxon>Peptococcaceae</taxon>
        <taxon>Desulfofundulus</taxon>
    </lineage>
</organism>
<sequence>MKIIIKNSARNGNGRKPVDKNALMLAARLFGEKLYRESFSACPKFLSEYPPVDCEIRNGKQIARYICNCGNSWEVEYPLTWPLYTLINWLELLPSCFYYKNWKNLPLKSLIPADSMEELKKYMEAAQEYLNDRGYYFNFAGQFLKVWREN</sequence>
<evidence type="ECO:0000313" key="1">
    <source>
        <dbReference type="EMBL" id="MQL53381.1"/>
    </source>
</evidence>
<dbReference type="EMBL" id="WHYR01000047">
    <property type="protein sequence ID" value="MQL53381.1"/>
    <property type="molecule type" value="Genomic_DNA"/>
</dbReference>
<gene>
    <name evidence="1" type="ORF">GFC01_14160</name>
</gene>
<evidence type="ECO:0000313" key="2">
    <source>
        <dbReference type="Proteomes" id="UP000441717"/>
    </source>
</evidence>
<protein>
    <submittedName>
        <fullName evidence="1">Uncharacterized protein</fullName>
    </submittedName>
</protein>
<comment type="caution">
    <text evidence="1">The sequence shown here is derived from an EMBL/GenBank/DDBJ whole genome shotgun (WGS) entry which is preliminary data.</text>
</comment>
<dbReference type="Proteomes" id="UP000441717">
    <property type="component" value="Unassembled WGS sequence"/>
</dbReference>
<dbReference type="RefSeq" id="WP_152947853.1">
    <property type="nucleotide sequence ID" value="NZ_WHYR01000047.1"/>
</dbReference>
<name>A0A6N7IU00_9FIRM</name>
<dbReference type="AlphaFoldDB" id="A0A6N7IU00"/>
<reference evidence="1 2" key="1">
    <citation type="submission" date="2019-10" db="EMBL/GenBank/DDBJ databases">
        <title>Comparative genomics of sulfur disproportionating microorganisms.</title>
        <authorList>
            <person name="Ward L.M."/>
            <person name="Bertran E."/>
            <person name="Johnston D."/>
        </authorList>
    </citation>
    <scope>NUCLEOTIDE SEQUENCE [LARGE SCALE GENOMIC DNA]</scope>
    <source>
        <strain evidence="1 2">DSM 14055</strain>
    </source>
</reference>
<accession>A0A6N7IU00</accession>
<proteinExistence type="predicted"/>
<keyword evidence="2" id="KW-1185">Reference proteome</keyword>